<accession>A0A1H5DEY1</accession>
<evidence type="ECO:0000313" key="7">
    <source>
        <dbReference type="Proteomes" id="UP000199220"/>
    </source>
</evidence>
<feature type="domain" description="HTH lysR-type" evidence="5">
    <location>
        <begin position="19"/>
        <end position="76"/>
    </location>
</feature>
<keyword evidence="3 6" id="KW-0238">DNA-binding</keyword>
<protein>
    <submittedName>
        <fullName evidence="6">DNA-binding transcriptional regulator, LysR family</fullName>
    </submittedName>
</protein>
<reference evidence="7" key="1">
    <citation type="submission" date="2016-10" db="EMBL/GenBank/DDBJ databases">
        <authorList>
            <person name="Varghese N."/>
            <person name="Submissions S."/>
        </authorList>
    </citation>
    <scope>NUCLEOTIDE SEQUENCE [LARGE SCALE GENOMIC DNA]</scope>
    <source>
        <strain evidence="7">DSM 21368</strain>
    </source>
</reference>
<dbReference type="PROSITE" id="PS50931">
    <property type="entry name" value="HTH_LYSR"/>
    <property type="match status" value="1"/>
</dbReference>
<dbReference type="GO" id="GO:0032993">
    <property type="term" value="C:protein-DNA complex"/>
    <property type="evidence" value="ECO:0007669"/>
    <property type="project" value="TreeGrafter"/>
</dbReference>
<evidence type="ECO:0000313" key="6">
    <source>
        <dbReference type="EMBL" id="SED77379.1"/>
    </source>
</evidence>
<dbReference type="Gene3D" id="3.40.190.10">
    <property type="entry name" value="Periplasmic binding protein-like II"/>
    <property type="match status" value="2"/>
</dbReference>
<dbReference type="PANTHER" id="PTHR30346">
    <property type="entry name" value="TRANSCRIPTIONAL DUAL REGULATOR HCAR-RELATED"/>
    <property type="match status" value="1"/>
</dbReference>
<dbReference type="FunFam" id="1.10.10.10:FF:000001">
    <property type="entry name" value="LysR family transcriptional regulator"/>
    <property type="match status" value="1"/>
</dbReference>
<dbReference type="Pfam" id="PF00126">
    <property type="entry name" value="HTH_1"/>
    <property type="match status" value="1"/>
</dbReference>
<dbReference type="Gene3D" id="1.10.10.10">
    <property type="entry name" value="Winged helix-like DNA-binding domain superfamily/Winged helix DNA-binding domain"/>
    <property type="match status" value="1"/>
</dbReference>
<organism evidence="6 7">
    <name type="scientific">Ruania alba</name>
    <dbReference type="NCBI Taxonomy" id="648782"/>
    <lineage>
        <taxon>Bacteria</taxon>
        <taxon>Bacillati</taxon>
        <taxon>Actinomycetota</taxon>
        <taxon>Actinomycetes</taxon>
        <taxon>Micrococcales</taxon>
        <taxon>Ruaniaceae</taxon>
        <taxon>Ruania</taxon>
    </lineage>
</organism>
<gene>
    <name evidence="6" type="ORF">SAMN04488554_0658</name>
</gene>
<dbReference type="Pfam" id="PF03466">
    <property type="entry name" value="LysR_substrate"/>
    <property type="match status" value="1"/>
</dbReference>
<dbReference type="EMBL" id="FNTX01000001">
    <property type="protein sequence ID" value="SED77379.1"/>
    <property type="molecule type" value="Genomic_DNA"/>
</dbReference>
<dbReference type="GO" id="GO:0003677">
    <property type="term" value="F:DNA binding"/>
    <property type="evidence" value="ECO:0007669"/>
    <property type="project" value="UniProtKB-KW"/>
</dbReference>
<dbReference type="AlphaFoldDB" id="A0A1H5DEY1"/>
<dbReference type="InterPro" id="IPR005119">
    <property type="entry name" value="LysR_subst-bd"/>
</dbReference>
<dbReference type="PANTHER" id="PTHR30346:SF29">
    <property type="entry name" value="LYSR SUBSTRATE-BINDING"/>
    <property type="match status" value="1"/>
</dbReference>
<dbReference type="SUPFAM" id="SSF46785">
    <property type="entry name" value="Winged helix' DNA-binding domain"/>
    <property type="match status" value="1"/>
</dbReference>
<comment type="similarity">
    <text evidence="1">Belongs to the LysR transcriptional regulatory family.</text>
</comment>
<dbReference type="SUPFAM" id="SSF53850">
    <property type="entry name" value="Periplasmic binding protein-like II"/>
    <property type="match status" value="1"/>
</dbReference>
<dbReference type="STRING" id="648782.SAMN04488554_0658"/>
<dbReference type="InterPro" id="IPR000847">
    <property type="entry name" value="LysR_HTH_N"/>
</dbReference>
<keyword evidence="4" id="KW-0804">Transcription</keyword>
<evidence type="ECO:0000256" key="2">
    <source>
        <dbReference type="ARBA" id="ARBA00023015"/>
    </source>
</evidence>
<dbReference type="CDD" id="cd08423">
    <property type="entry name" value="PBP2_LTTR_like_6"/>
    <property type="match status" value="1"/>
</dbReference>
<keyword evidence="2" id="KW-0805">Transcription regulation</keyword>
<evidence type="ECO:0000256" key="1">
    <source>
        <dbReference type="ARBA" id="ARBA00009437"/>
    </source>
</evidence>
<name>A0A1H5DEY1_9MICO</name>
<evidence type="ECO:0000259" key="5">
    <source>
        <dbReference type="PROSITE" id="PS50931"/>
    </source>
</evidence>
<dbReference type="RefSeq" id="WP_217632347.1">
    <property type="nucleotide sequence ID" value="NZ_FNTX01000001.1"/>
</dbReference>
<sequence>MHRSVQFCFTVRTLAIMELSLRRLRMLRELHRRGTVTGAAASLHYSPSAVSQQLAQLEREVGATLFERMGRRIRLTELGVLLTEHAEDILDSVERAEMALEHAQGGVVSRLEGGVWASVASGLLPAALAKLAEEHPGIEVRTIELAPEDTAGAVLDGSLDFSFVIDYSDYAMPWDPALVREVIAVERLHGAVPTGSMLEPTVALAALADQRWVLAGGKSHFGRAVRIACRRNGFEPRIVHQVEEQSTALAMVAGGLGVTLVSDLVLDSVPEGVDIVALTEPVLRTVSLAHRATNPTRRSLELVIDAVRTAAAERGLAASSTPP</sequence>
<dbReference type="Proteomes" id="UP000199220">
    <property type="component" value="Unassembled WGS sequence"/>
</dbReference>
<evidence type="ECO:0000256" key="4">
    <source>
        <dbReference type="ARBA" id="ARBA00023163"/>
    </source>
</evidence>
<proteinExistence type="inferred from homology"/>
<keyword evidence="7" id="KW-1185">Reference proteome</keyword>
<evidence type="ECO:0000256" key="3">
    <source>
        <dbReference type="ARBA" id="ARBA00023125"/>
    </source>
</evidence>
<dbReference type="InterPro" id="IPR036388">
    <property type="entry name" value="WH-like_DNA-bd_sf"/>
</dbReference>
<dbReference type="GO" id="GO:0003700">
    <property type="term" value="F:DNA-binding transcription factor activity"/>
    <property type="evidence" value="ECO:0007669"/>
    <property type="project" value="InterPro"/>
</dbReference>
<dbReference type="InterPro" id="IPR036390">
    <property type="entry name" value="WH_DNA-bd_sf"/>
</dbReference>
<dbReference type="PRINTS" id="PR00039">
    <property type="entry name" value="HTHLYSR"/>
</dbReference>